<evidence type="ECO:0000256" key="12">
    <source>
        <dbReference type="ARBA" id="ARBA00023224"/>
    </source>
</evidence>
<dbReference type="Pfam" id="PF06652">
    <property type="entry name" value="Methuselah_N"/>
    <property type="match status" value="1"/>
</dbReference>
<reference evidence="16 17" key="1">
    <citation type="journal article" date="2007" name="Nature">
        <title>Evolution of genes and genomes on the Drosophila phylogeny.</title>
        <authorList>
            <consortium name="Drosophila 12 Genomes Consortium"/>
            <person name="Clark A.G."/>
            <person name="Eisen M.B."/>
            <person name="Smith D.R."/>
            <person name="Bergman C.M."/>
            <person name="Oliver B."/>
            <person name="Markow T.A."/>
            <person name="Kaufman T.C."/>
            <person name="Kellis M."/>
            <person name="Gelbart W."/>
            <person name="Iyer V.N."/>
            <person name="Pollard D.A."/>
            <person name="Sackton T.B."/>
            <person name="Larracuente A.M."/>
            <person name="Singh N.D."/>
            <person name="Abad J.P."/>
            <person name="Abt D.N."/>
            <person name="Adryan B."/>
            <person name="Aguade M."/>
            <person name="Akashi H."/>
            <person name="Anderson W.W."/>
            <person name="Aquadro C.F."/>
            <person name="Ardell D.H."/>
            <person name="Arguello R."/>
            <person name="Artieri C.G."/>
            <person name="Barbash D.A."/>
            <person name="Barker D."/>
            <person name="Barsanti P."/>
            <person name="Batterham P."/>
            <person name="Batzoglou S."/>
            <person name="Begun D."/>
            <person name="Bhutkar A."/>
            <person name="Blanco E."/>
            <person name="Bosak S.A."/>
            <person name="Bradley R.K."/>
            <person name="Brand A.D."/>
            <person name="Brent M.R."/>
            <person name="Brooks A.N."/>
            <person name="Brown R.H."/>
            <person name="Butlin R.K."/>
            <person name="Caggese C."/>
            <person name="Calvi B.R."/>
            <person name="Bernardo de Carvalho A."/>
            <person name="Caspi A."/>
            <person name="Castrezana S."/>
            <person name="Celniker S.E."/>
            <person name="Chang J.L."/>
            <person name="Chapple C."/>
            <person name="Chatterji S."/>
            <person name="Chinwalla A."/>
            <person name="Civetta A."/>
            <person name="Clifton S.W."/>
            <person name="Comeron J.M."/>
            <person name="Costello J.C."/>
            <person name="Coyne J.A."/>
            <person name="Daub J."/>
            <person name="David R.G."/>
            <person name="Delcher A.L."/>
            <person name="Delehaunty K."/>
            <person name="Do C.B."/>
            <person name="Ebling H."/>
            <person name="Edwards K."/>
            <person name="Eickbush T."/>
            <person name="Evans J.D."/>
            <person name="Filipski A."/>
            <person name="Findeiss S."/>
            <person name="Freyhult E."/>
            <person name="Fulton L."/>
            <person name="Fulton R."/>
            <person name="Garcia A.C."/>
            <person name="Gardiner A."/>
            <person name="Garfield D.A."/>
            <person name="Garvin B.E."/>
            <person name="Gibson G."/>
            <person name="Gilbert D."/>
            <person name="Gnerre S."/>
            <person name="Godfrey J."/>
            <person name="Good R."/>
            <person name="Gotea V."/>
            <person name="Gravely B."/>
            <person name="Greenberg A.J."/>
            <person name="Griffiths-Jones S."/>
            <person name="Gross S."/>
            <person name="Guigo R."/>
            <person name="Gustafson E.A."/>
            <person name="Haerty W."/>
            <person name="Hahn M.W."/>
            <person name="Halligan D.L."/>
            <person name="Halpern A.L."/>
            <person name="Halter G.M."/>
            <person name="Han M.V."/>
            <person name="Heger A."/>
            <person name="Hillier L."/>
            <person name="Hinrichs A.S."/>
            <person name="Holmes I."/>
            <person name="Hoskins R.A."/>
            <person name="Hubisz M.J."/>
            <person name="Hultmark D."/>
            <person name="Huntley M.A."/>
            <person name="Jaffe D.B."/>
            <person name="Jagadeeshan S."/>
            <person name="Jeck W.R."/>
            <person name="Johnson J."/>
            <person name="Jones C.D."/>
            <person name="Jordan W.C."/>
            <person name="Karpen G.H."/>
            <person name="Kataoka E."/>
            <person name="Keightley P.D."/>
            <person name="Kheradpour P."/>
            <person name="Kirkness E.F."/>
            <person name="Koerich L.B."/>
            <person name="Kristiansen K."/>
            <person name="Kudrna D."/>
            <person name="Kulathinal R.J."/>
            <person name="Kumar S."/>
            <person name="Kwok R."/>
            <person name="Lander E."/>
            <person name="Langley C.H."/>
            <person name="Lapoint R."/>
            <person name="Lazzaro B.P."/>
            <person name="Lee S.J."/>
            <person name="Levesque L."/>
            <person name="Li R."/>
            <person name="Lin C.F."/>
            <person name="Lin M.F."/>
            <person name="Lindblad-Toh K."/>
            <person name="Llopart A."/>
            <person name="Long M."/>
            <person name="Low L."/>
            <person name="Lozovsky E."/>
            <person name="Lu J."/>
            <person name="Luo M."/>
            <person name="Machado C.A."/>
            <person name="Makalowski W."/>
            <person name="Marzo M."/>
            <person name="Matsuda M."/>
            <person name="Matzkin L."/>
            <person name="McAllister B."/>
            <person name="McBride C.S."/>
            <person name="McKernan B."/>
            <person name="McKernan K."/>
            <person name="Mendez-Lago M."/>
            <person name="Minx P."/>
            <person name="Mollenhauer M.U."/>
            <person name="Montooth K."/>
            <person name="Mount S.M."/>
            <person name="Mu X."/>
            <person name="Myers E."/>
            <person name="Negre B."/>
            <person name="Newfeld S."/>
            <person name="Nielsen R."/>
            <person name="Noor M.A."/>
            <person name="O'Grady P."/>
            <person name="Pachter L."/>
            <person name="Papaceit M."/>
            <person name="Parisi M.J."/>
            <person name="Parisi M."/>
            <person name="Parts L."/>
            <person name="Pedersen J.S."/>
            <person name="Pesole G."/>
            <person name="Phillippy A.M."/>
            <person name="Ponting C.P."/>
            <person name="Pop M."/>
            <person name="Porcelli D."/>
            <person name="Powell J.R."/>
            <person name="Prohaska S."/>
            <person name="Pruitt K."/>
            <person name="Puig M."/>
            <person name="Quesneville H."/>
            <person name="Ram K.R."/>
            <person name="Rand D."/>
            <person name="Rasmussen M.D."/>
            <person name="Reed L.K."/>
            <person name="Reenan R."/>
            <person name="Reily A."/>
            <person name="Remington K.A."/>
            <person name="Rieger T.T."/>
            <person name="Ritchie M.G."/>
            <person name="Robin C."/>
            <person name="Rogers Y.H."/>
            <person name="Rohde C."/>
            <person name="Rozas J."/>
            <person name="Rubenfield M.J."/>
            <person name="Ruiz A."/>
            <person name="Russo S."/>
            <person name="Salzberg S.L."/>
            <person name="Sanchez-Gracia A."/>
            <person name="Saranga D.J."/>
            <person name="Sato H."/>
            <person name="Schaeffer S.W."/>
            <person name="Schatz M.C."/>
            <person name="Schlenke T."/>
            <person name="Schwartz R."/>
            <person name="Segarra C."/>
            <person name="Singh R.S."/>
            <person name="Sirot L."/>
            <person name="Sirota M."/>
            <person name="Sisneros N.B."/>
            <person name="Smith C.D."/>
            <person name="Smith T.F."/>
            <person name="Spieth J."/>
            <person name="Stage D.E."/>
            <person name="Stark A."/>
            <person name="Stephan W."/>
            <person name="Strausberg R.L."/>
            <person name="Strempel S."/>
            <person name="Sturgill D."/>
            <person name="Sutton G."/>
            <person name="Sutton G.G."/>
            <person name="Tao W."/>
            <person name="Teichmann S."/>
            <person name="Tobari Y.N."/>
            <person name="Tomimura Y."/>
            <person name="Tsolas J.M."/>
            <person name="Valente V.L."/>
            <person name="Venter E."/>
            <person name="Venter J.C."/>
            <person name="Vicario S."/>
            <person name="Vieira F.G."/>
            <person name="Vilella A.J."/>
            <person name="Villasante A."/>
            <person name="Walenz B."/>
            <person name="Wang J."/>
            <person name="Wasserman M."/>
            <person name="Watts T."/>
            <person name="Wilson D."/>
            <person name="Wilson R.K."/>
            <person name="Wing R.A."/>
            <person name="Wolfner M.F."/>
            <person name="Wong A."/>
            <person name="Wong G.K."/>
            <person name="Wu C.I."/>
            <person name="Wu G."/>
            <person name="Yamamoto D."/>
            <person name="Yang H.P."/>
            <person name="Yang S.P."/>
            <person name="Yorke J.A."/>
            <person name="Yoshida K."/>
            <person name="Zdobnov E."/>
            <person name="Zhang P."/>
            <person name="Zhang Y."/>
            <person name="Zimin A.V."/>
            <person name="Baldwin J."/>
            <person name="Abdouelleil A."/>
            <person name="Abdulkadir J."/>
            <person name="Abebe A."/>
            <person name="Abera B."/>
            <person name="Abreu J."/>
            <person name="Acer S.C."/>
            <person name="Aftuck L."/>
            <person name="Alexander A."/>
            <person name="An P."/>
            <person name="Anderson E."/>
            <person name="Anderson S."/>
            <person name="Arachi H."/>
            <person name="Azer M."/>
            <person name="Bachantsang P."/>
            <person name="Barry A."/>
            <person name="Bayul T."/>
            <person name="Berlin A."/>
            <person name="Bessette D."/>
            <person name="Bloom T."/>
            <person name="Blye J."/>
            <person name="Boguslavskiy L."/>
            <person name="Bonnet C."/>
            <person name="Boukhgalter B."/>
            <person name="Bourzgui I."/>
            <person name="Brown A."/>
            <person name="Cahill P."/>
            <person name="Channer S."/>
            <person name="Cheshatsang Y."/>
            <person name="Chuda L."/>
            <person name="Citroen M."/>
            <person name="Collymore A."/>
            <person name="Cooke P."/>
            <person name="Costello M."/>
            <person name="D'Aco K."/>
            <person name="Daza R."/>
            <person name="De Haan G."/>
            <person name="DeGray S."/>
            <person name="DeMaso C."/>
            <person name="Dhargay N."/>
            <person name="Dooley K."/>
            <person name="Dooley E."/>
            <person name="Doricent M."/>
            <person name="Dorje P."/>
            <person name="Dorjee K."/>
            <person name="Dupes A."/>
            <person name="Elong R."/>
            <person name="Falk J."/>
            <person name="Farina A."/>
            <person name="Faro S."/>
            <person name="Ferguson D."/>
            <person name="Fisher S."/>
            <person name="Foley C.D."/>
            <person name="Franke A."/>
            <person name="Friedrich D."/>
            <person name="Gadbois L."/>
            <person name="Gearin G."/>
            <person name="Gearin C.R."/>
            <person name="Giannoukos G."/>
            <person name="Goode T."/>
            <person name="Graham J."/>
            <person name="Grandbois E."/>
            <person name="Grewal S."/>
            <person name="Gyaltsen K."/>
            <person name="Hafez N."/>
            <person name="Hagos B."/>
            <person name="Hall J."/>
            <person name="Henson C."/>
            <person name="Hollinger A."/>
            <person name="Honan T."/>
            <person name="Huard M.D."/>
            <person name="Hughes L."/>
            <person name="Hurhula B."/>
            <person name="Husby M.E."/>
            <person name="Kamat A."/>
            <person name="Kanga B."/>
            <person name="Kashin S."/>
            <person name="Khazanovich D."/>
            <person name="Kisner P."/>
            <person name="Lance K."/>
            <person name="Lara M."/>
            <person name="Lee W."/>
            <person name="Lennon N."/>
            <person name="Letendre F."/>
            <person name="LeVine R."/>
            <person name="Lipovsky A."/>
            <person name="Liu X."/>
            <person name="Liu J."/>
            <person name="Liu S."/>
            <person name="Lokyitsang T."/>
            <person name="Lokyitsang Y."/>
            <person name="Lubonja R."/>
            <person name="Lui A."/>
            <person name="MacDonald P."/>
            <person name="Magnisalis V."/>
            <person name="Maru K."/>
            <person name="Matthews C."/>
            <person name="McCusker W."/>
            <person name="McDonough S."/>
            <person name="Mehta T."/>
            <person name="Meldrim J."/>
            <person name="Meneus L."/>
            <person name="Mihai O."/>
            <person name="Mihalev A."/>
            <person name="Mihova T."/>
            <person name="Mittelman R."/>
            <person name="Mlenga V."/>
            <person name="Montmayeur A."/>
            <person name="Mulrain L."/>
            <person name="Navidi A."/>
            <person name="Naylor J."/>
            <person name="Negash T."/>
            <person name="Nguyen T."/>
            <person name="Nguyen N."/>
            <person name="Nicol R."/>
            <person name="Norbu C."/>
            <person name="Norbu N."/>
            <person name="Novod N."/>
            <person name="O'Neill B."/>
            <person name="Osman S."/>
            <person name="Markiewicz E."/>
            <person name="Oyono O.L."/>
            <person name="Patti C."/>
            <person name="Phunkhang P."/>
            <person name="Pierre F."/>
            <person name="Priest M."/>
            <person name="Raghuraman S."/>
            <person name="Rege F."/>
            <person name="Reyes R."/>
            <person name="Rise C."/>
            <person name="Rogov P."/>
            <person name="Ross K."/>
            <person name="Ryan E."/>
            <person name="Settipalli S."/>
            <person name="Shea T."/>
            <person name="Sherpa N."/>
            <person name="Shi L."/>
            <person name="Shih D."/>
            <person name="Sparrow T."/>
            <person name="Spaulding J."/>
            <person name="Stalker J."/>
            <person name="Stange-Thomann N."/>
            <person name="Stavropoulos S."/>
            <person name="Stone C."/>
            <person name="Strader C."/>
            <person name="Tesfaye S."/>
            <person name="Thomson T."/>
            <person name="Thoulutsang Y."/>
            <person name="Thoulutsang D."/>
            <person name="Topham K."/>
            <person name="Topping I."/>
            <person name="Tsamla T."/>
            <person name="Vassiliev H."/>
            <person name="Vo A."/>
            <person name="Wangchuk T."/>
            <person name="Wangdi T."/>
            <person name="Weiand M."/>
            <person name="Wilkinson J."/>
            <person name="Wilson A."/>
            <person name="Yadav S."/>
            <person name="Young G."/>
            <person name="Yu Q."/>
            <person name="Zembek L."/>
            <person name="Zhong D."/>
            <person name="Zimmer A."/>
            <person name="Zwirko Z."/>
            <person name="Jaffe D.B."/>
            <person name="Alvarez P."/>
            <person name="Brockman W."/>
            <person name="Butler J."/>
            <person name="Chin C."/>
            <person name="Gnerre S."/>
            <person name="Grabherr M."/>
            <person name="Kleber M."/>
            <person name="Mauceli E."/>
            <person name="MacCallum I."/>
        </authorList>
    </citation>
    <scope>NUCLEOTIDE SEQUENCE [LARGE SCALE GENOMIC DNA]</scope>
    <source>
        <strain evidence="17">Tai18E2 / Tucson 14021-0261.01</strain>
    </source>
</reference>
<evidence type="ECO:0000256" key="8">
    <source>
        <dbReference type="ARBA" id="ARBA00023136"/>
    </source>
</evidence>
<keyword evidence="5 14" id="KW-0732">Signal</keyword>
<sequence length="442" mass="52067">MKLKLLGTLLVLSLAKFGTVYTDSNYTEAKSCVKCDNNCNDDDDLSLCIRICCPRKNTLANGGCNFEEQLFRTKLYLSIKLDDNSTEALYFKNQTLLTTPFWDIDEMIGLTRDEFTLYKNGTIYIHSDKRLKTKEEYCFYPHQIYSDFPETIWIILHQWKTINIPGTYELTSASLICYIITIGIYLFVKELRNVFGMCIISCIFSIFNMYLIWLIDKLRWIDDICSLAGYIWYFFDVAAFVWFSVTSFCLWKKITSVKRQEHRHQFLFCSIFVWGISAIPGGIILIINQLWEEDLQKWNWLPLVGFSRCSVEVYRWSSWTYYRGPFIILSAINIIMFVLTIKHITKTKREINNLTKRQNGTTRCLTVDFQKAISYLRIFAIMGGSWILFLVSMQQLNKNVWKIVVVLIQWFHFGFGIVICVLLIFKRSTYRLLFNKKSIYVI</sequence>
<feature type="transmembrane region" description="Helical" evidence="13">
    <location>
        <begin position="271"/>
        <end position="291"/>
    </location>
</feature>
<comment type="similarity">
    <text evidence="2">Belongs to the G-protein coupled receptor 2 family. Mth subfamily.</text>
</comment>
<dbReference type="Pfam" id="PF00002">
    <property type="entry name" value="7tm_2"/>
    <property type="match status" value="1"/>
</dbReference>
<evidence type="ECO:0000256" key="1">
    <source>
        <dbReference type="ARBA" id="ARBA00004651"/>
    </source>
</evidence>
<evidence type="ECO:0000256" key="7">
    <source>
        <dbReference type="ARBA" id="ARBA00023040"/>
    </source>
</evidence>
<gene>
    <name evidence="16" type="primary">Dyak\GE27907</name>
    <name evidence="16" type="synonym">GE27907</name>
    <name evidence="16" type="ORF">Dyak_GE27907</name>
</gene>
<dbReference type="InterPro" id="IPR036272">
    <property type="entry name" value="Methuselah_N_sf"/>
</dbReference>
<feature type="transmembrane region" description="Helical" evidence="13">
    <location>
        <begin position="195"/>
        <end position="215"/>
    </location>
</feature>
<protein>
    <submittedName>
        <fullName evidence="16">Uncharacterized protein, isoform B</fullName>
    </submittedName>
</protein>
<dbReference type="InterPro" id="IPR010596">
    <property type="entry name" value="Methuselah_N_dom"/>
</dbReference>
<evidence type="ECO:0000256" key="9">
    <source>
        <dbReference type="ARBA" id="ARBA00023157"/>
    </source>
</evidence>
<evidence type="ECO:0000256" key="13">
    <source>
        <dbReference type="SAM" id="Phobius"/>
    </source>
</evidence>
<dbReference type="PROSITE" id="PS50261">
    <property type="entry name" value="G_PROTEIN_RECEP_F2_4"/>
    <property type="match status" value="1"/>
</dbReference>
<keyword evidence="10" id="KW-0675">Receptor</keyword>
<dbReference type="GO" id="GO:0008528">
    <property type="term" value="F:G protein-coupled peptide receptor activity"/>
    <property type="evidence" value="ECO:0007669"/>
    <property type="project" value="TreeGrafter"/>
</dbReference>
<feature type="transmembrane region" description="Helical" evidence="13">
    <location>
        <begin position="403"/>
        <end position="425"/>
    </location>
</feature>
<dbReference type="InterPro" id="IPR000832">
    <property type="entry name" value="GPCR_2_secretin-like"/>
</dbReference>
<dbReference type="PANTHER" id="PTHR47154">
    <property type="entry name" value="G-PROTEIN COUPLED RECEPTOR MTH-RELATED"/>
    <property type="match status" value="1"/>
</dbReference>
<feature type="transmembrane region" description="Helical" evidence="13">
    <location>
        <begin position="170"/>
        <end position="188"/>
    </location>
</feature>
<keyword evidence="3" id="KW-1003">Cell membrane</keyword>
<keyword evidence="11" id="KW-0325">Glycoprotein</keyword>
<feature type="transmembrane region" description="Helical" evidence="13">
    <location>
        <begin position="372"/>
        <end position="391"/>
    </location>
</feature>
<comment type="subcellular location">
    <subcellularLocation>
        <location evidence="1">Cell membrane</location>
        <topology evidence="1">Multi-pass membrane protein</topology>
    </subcellularLocation>
</comment>
<dbReference type="InterPro" id="IPR023311">
    <property type="entry name" value="Methusela_ecto_dom_2"/>
</dbReference>
<dbReference type="InterPro" id="IPR017981">
    <property type="entry name" value="GPCR_2-like_7TM"/>
</dbReference>
<evidence type="ECO:0000259" key="15">
    <source>
        <dbReference type="PROSITE" id="PS50261"/>
    </source>
</evidence>
<dbReference type="EMBL" id="CM000158">
    <property type="protein sequence ID" value="KRJ98910.1"/>
    <property type="molecule type" value="Genomic_DNA"/>
</dbReference>
<feature type="chain" id="PRO_5006402739" evidence="14">
    <location>
        <begin position="23"/>
        <end position="442"/>
    </location>
</feature>
<evidence type="ECO:0000313" key="16">
    <source>
        <dbReference type="EMBL" id="KRJ98910.1"/>
    </source>
</evidence>
<keyword evidence="17" id="KW-1185">Reference proteome</keyword>
<evidence type="ECO:0000256" key="14">
    <source>
        <dbReference type="SAM" id="SignalP"/>
    </source>
</evidence>
<dbReference type="Proteomes" id="UP000002282">
    <property type="component" value="Chromosome 2R"/>
</dbReference>
<keyword evidence="8 13" id="KW-0472">Membrane</keyword>
<dbReference type="Gene3D" id="1.20.1070.10">
    <property type="entry name" value="Rhodopsin 7-helix transmembrane proteins"/>
    <property type="match status" value="1"/>
</dbReference>
<dbReference type="SUPFAM" id="SSF63877">
    <property type="entry name" value="Methuselah ectodomain"/>
    <property type="match status" value="1"/>
</dbReference>
<evidence type="ECO:0000313" key="17">
    <source>
        <dbReference type="Proteomes" id="UP000002282"/>
    </source>
</evidence>
<proteinExistence type="inferred from homology"/>
<feature type="transmembrane region" description="Helical" evidence="13">
    <location>
        <begin position="321"/>
        <end position="341"/>
    </location>
</feature>
<evidence type="ECO:0000256" key="11">
    <source>
        <dbReference type="ARBA" id="ARBA00023180"/>
    </source>
</evidence>
<dbReference type="AlphaFoldDB" id="A0A0R1DPK8"/>
<dbReference type="CDD" id="cd15039">
    <property type="entry name" value="7tmB3_Methuselah-like"/>
    <property type="match status" value="1"/>
</dbReference>
<evidence type="ECO:0000256" key="4">
    <source>
        <dbReference type="ARBA" id="ARBA00022692"/>
    </source>
</evidence>
<feature type="domain" description="G-protein coupled receptors family 2 profile 2" evidence="15">
    <location>
        <begin position="172"/>
        <end position="427"/>
    </location>
</feature>
<keyword evidence="12" id="KW-0807">Transducer</keyword>
<keyword evidence="4 13" id="KW-0812">Transmembrane</keyword>
<evidence type="ECO:0000256" key="5">
    <source>
        <dbReference type="ARBA" id="ARBA00022729"/>
    </source>
</evidence>
<organism evidence="16 17">
    <name type="scientific">Drosophila yakuba</name>
    <name type="common">Fruit fly</name>
    <dbReference type="NCBI Taxonomy" id="7245"/>
    <lineage>
        <taxon>Eukaryota</taxon>
        <taxon>Metazoa</taxon>
        <taxon>Ecdysozoa</taxon>
        <taxon>Arthropoda</taxon>
        <taxon>Hexapoda</taxon>
        <taxon>Insecta</taxon>
        <taxon>Pterygota</taxon>
        <taxon>Neoptera</taxon>
        <taxon>Endopterygota</taxon>
        <taxon>Diptera</taxon>
        <taxon>Brachycera</taxon>
        <taxon>Muscomorpha</taxon>
        <taxon>Ephydroidea</taxon>
        <taxon>Drosophilidae</taxon>
        <taxon>Drosophila</taxon>
        <taxon>Sophophora</taxon>
    </lineage>
</organism>
<evidence type="ECO:0000256" key="10">
    <source>
        <dbReference type="ARBA" id="ARBA00023170"/>
    </source>
</evidence>
<dbReference type="Gene3D" id="2.170.180.11">
    <property type="entry name" value="Methuselah ectodomain, domain 2"/>
    <property type="match status" value="1"/>
</dbReference>
<dbReference type="InterPro" id="IPR051384">
    <property type="entry name" value="Mth_GPCR"/>
</dbReference>
<keyword evidence="6 13" id="KW-1133">Transmembrane helix</keyword>
<feature type="transmembrane region" description="Helical" evidence="13">
    <location>
        <begin position="230"/>
        <end position="251"/>
    </location>
</feature>
<keyword evidence="9" id="KW-1015">Disulfide bond</keyword>
<evidence type="ECO:0000256" key="6">
    <source>
        <dbReference type="ARBA" id="ARBA00022989"/>
    </source>
</evidence>
<keyword evidence="7" id="KW-0297">G-protein coupled receptor</keyword>
<name>A0A0R1DPK8_DROYA</name>
<evidence type="ECO:0000256" key="3">
    <source>
        <dbReference type="ARBA" id="ARBA00022475"/>
    </source>
</evidence>
<dbReference type="KEGG" id="dya:Dyak_GE27907"/>
<evidence type="ECO:0000256" key="2">
    <source>
        <dbReference type="ARBA" id="ARBA00008979"/>
    </source>
</evidence>
<accession>A0A0R1DPK8</accession>
<feature type="signal peptide" evidence="14">
    <location>
        <begin position="1"/>
        <end position="22"/>
    </location>
</feature>
<dbReference type="PANTHER" id="PTHR47154:SF2">
    <property type="entry name" value="G-PROTEIN COUPLED RECEPTOR MTH-RELATED"/>
    <property type="match status" value="1"/>
</dbReference>
<dbReference type="OrthoDB" id="7850261at2759"/>
<dbReference type="GO" id="GO:0007166">
    <property type="term" value="P:cell surface receptor signaling pathway"/>
    <property type="evidence" value="ECO:0007669"/>
    <property type="project" value="InterPro"/>
</dbReference>
<dbReference type="GO" id="GO:0005886">
    <property type="term" value="C:plasma membrane"/>
    <property type="evidence" value="ECO:0007669"/>
    <property type="project" value="UniProtKB-SubCell"/>
</dbReference>
<reference evidence="16 17" key="2">
    <citation type="journal article" date="2007" name="PLoS Biol.">
        <title>Principles of genome evolution in the Drosophila melanogaster species group.</title>
        <authorList>
            <person name="Ranz J.M."/>
            <person name="Maurin D."/>
            <person name="Chan Y.S."/>
            <person name="von Grotthuss M."/>
            <person name="Hillier L.W."/>
            <person name="Roote J."/>
            <person name="Ashburner M."/>
            <person name="Bergman C.M."/>
        </authorList>
    </citation>
    <scope>NUCLEOTIDE SEQUENCE [LARGE SCALE GENOMIC DNA]</scope>
    <source>
        <strain evidence="17">Tai18E2 / Tucson 14021-0261.01</strain>
    </source>
</reference>